<reference evidence="1 2" key="1">
    <citation type="submission" date="2017-07" db="EMBL/GenBank/DDBJ databases">
        <title>Draft Genome Sequences of Select Purple Nonsulfur Bacteria.</title>
        <authorList>
            <person name="Lasarre B."/>
            <person name="Mckinlay J.B."/>
        </authorList>
    </citation>
    <scope>NUCLEOTIDE SEQUENCE [LARGE SCALE GENOMIC DNA]</scope>
    <source>
        <strain evidence="1 2">DSM 11290</strain>
    </source>
</reference>
<dbReference type="Gene3D" id="3.40.1080.10">
    <property type="entry name" value="Glutaconate Coenzyme A-transferase"/>
    <property type="match status" value="1"/>
</dbReference>
<dbReference type="Proteomes" id="UP000249299">
    <property type="component" value="Unassembled WGS sequence"/>
</dbReference>
<name>A0A327JST9_9HYPH</name>
<dbReference type="GO" id="GO:0016740">
    <property type="term" value="F:transferase activity"/>
    <property type="evidence" value="ECO:0007669"/>
    <property type="project" value="InterPro"/>
</dbReference>
<dbReference type="SUPFAM" id="SSF100950">
    <property type="entry name" value="NagB/RpiA/CoA transferase-like"/>
    <property type="match status" value="2"/>
</dbReference>
<dbReference type="InterPro" id="IPR037171">
    <property type="entry name" value="NagB/RpiA_transferase-like"/>
</dbReference>
<comment type="caution">
    <text evidence="1">The sequence shown here is derived from an EMBL/GenBank/DDBJ whole genome shotgun (WGS) entry which is preliminary data.</text>
</comment>
<dbReference type="Pfam" id="PF16957">
    <property type="entry name" value="Mal_decarbox_Al"/>
    <property type="match status" value="1"/>
</dbReference>
<sequence>MSNDDTRKKRNQRAADTAARLEAAAPLFGAGKEVSSDNTVALLEAVIRAGDIVNIEGNNQKQADFLAESLNKVDRSKIHDLHMVQSAVPLASHLDLFENGIAKKLDFAFGGPQAGRVAKFISEGKLQLGAIHTYLELFGRYFLDLTPRVSLICAFKADRKGNLYTGFNTEDTPTIVEATKFRQGIVIAQVNEIVDELPRVDIPGDWIDAVIQSPKPFFVEPLFTRDPGLITDNQILLAMLCLKGIYAEYGVTSMNHGIGFLTSAIELLLPTYGEELGLKGKICTHMILNPHPTMIPAIETDWVDTIHCFGGELGMEDYVASRPDVFFIGPDGTLRSNRAFAQTAGHYALDMFIGGTLQIDKYGNSSTATASRVAGFGGAPNMGCDAKGRRHSTGAWLQCGQELPSLDQQLGTMPRGKRLVVQGVETFGEGRQPVFVDKLDAWKLAENANLDLPPVMIYGDDLTHIVTEEGVAYLNRCPDLDSRMAAIRAVAGYTDIGLQAKPEETKRLREANIVKTPDDLGVDPSRATRAMLAAKSVKDLVTWSNGLYNPPSRFRNW</sequence>
<dbReference type="NCBIfam" id="TIGR01110">
    <property type="entry name" value="mdcA"/>
    <property type="match status" value="1"/>
</dbReference>
<dbReference type="PANTHER" id="PTHR43293">
    <property type="entry name" value="ACETATE COA-TRANSFERASE YDIF"/>
    <property type="match status" value="1"/>
</dbReference>
<organism evidence="1 2">
    <name type="scientific">Rhodobium orientis</name>
    <dbReference type="NCBI Taxonomy" id="34017"/>
    <lineage>
        <taxon>Bacteria</taxon>
        <taxon>Pseudomonadati</taxon>
        <taxon>Pseudomonadota</taxon>
        <taxon>Alphaproteobacteria</taxon>
        <taxon>Hyphomicrobiales</taxon>
        <taxon>Rhodobiaceae</taxon>
        <taxon>Rhodobium</taxon>
    </lineage>
</organism>
<dbReference type="AlphaFoldDB" id="A0A327JST9"/>
<keyword evidence="2" id="KW-1185">Reference proteome</keyword>
<dbReference type="RefSeq" id="WP_111433518.1">
    <property type="nucleotide sequence ID" value="NZ_JACIGG010000010.1"/>
</dbReference>
<dbReference type="PANTHER" id="PTHR43293:SF2">
    <property type="entry name" value="MALONATE DECARBOXYLASE ALPHA SUBUNIT"/>
    <property type="match status" value="1"/>
</dbReference>
<evidence type="ECO:0000313" key="1">
    <source>
        <dbReference type="EMBL" id="RAI28523.1"/>
    </source>
</evidence>
<accession>A0A327JST9</accession>
<evidence type="ECO:0000313" key="2">
    <source>
        <dbReference type="Proteomes" id="UP000249299"/>
    </source>
</evidence>
<dbReference type="OrthoDB" id="5481335at2"/>
<dbReference type="InterPro" id="IPR005777">
    <property type="entry name" value="MadA"/>
</dbReference>
<dbReference type="EMBL" id="NPEV01000009">
    <property type="protein sequence ID" value="RAI28523.1"/>
    <property type="molecule type" value="Genomic_DNA"/>
</dbReference>
<gene>
    <name evidence="1" type="primary">mdcA</name>
    <name evidence="1" type="ORF">CH339_06485</name>
</gene>
<proteinExistence type="predicted"/>
<protein>
    <submittedName>
        <fullName evidence="1">Malonate decarboxylase subunit alpha</fullName>
    </submittedName>
</protein>